<feature type="domain" description="Acyltransferase 3" evidence="3">
    <location>
        <begin position="23"/>
        <end position="360"/>
    </location>
</feature>
<proteinExistence type="predicted"/>
<dbReference type="AlphaFoldDB" id="A0AB33KNJ0"/>
<feature type="transmembrane region" description="Helical" evidence="2">
    <location>
        <begin position="337"/>
        <end position="359"/>
    </location>
</feature>
<feature type="transmembrane region" description="Helical" evidence="2">
    <location>
        <begin position="272"/>
        <end position="292"/>
    </location>
</feature>
<evidence type="ECO:0000256" key="1">
    <source>
        <dbReference type="SAM" id="MobiDB-lite"/>
    </source>
</evidence>
<feature type="transmembrane region" description="Helical" evidence="2">
    <location>
        <begin position="247"/>
        <end position="266"/>
    </location>
</feature>
<dbReference type="InterPro" id="IPR050879">
    <property type="entry name" value="Acyltransferase_3"/>
</dbReference>
<dbReference type="PANTHER" id="PTHR23028:SF53">
    <property type="entry name" value="ACYL_TRANSF_3 DOMAIN-CONTAINING PROTEIN"/>
    <property type="match status" value="1"/>
</dbReference>
<feature type="transmembrane region" description="Helical" evidence="2">
    <location>
        <begin position="25"/>
        <end position="45"/>
    </location>
</feature>
<dbReference type="PANTHER" id="PTHR23028">
    <property type="entry name" value="ACETYLTRANSFERASE"/>
    <property type="match status" value="1"/>
</dbReference>
<reference evidence="4" key="1">
    <citation type="submission" date="2024-07" db="EMBL/GenBank/DDBJ databases">
        <title>Complete genome sequences of cellulolytic bacteria, Kitasatospora sp. CMC57 and Streptomyces sp. CMC78, isolated from Japanese agricultural soil.</title>
        <authorList>
            <person name="Hashimoto T."/>
            <person name="Ito M."/>
            <person name="Iwamoto M."/>
            <person name="Fukahori D."/>
            <person name="Shoda T."/>
            <person name="Sakoda M."/>
            <person name="Morohoshi T."/>
            <person name="Mitsuboshi M."/>
            <person name="Nishizawa T."/>
        </authorList>
    </citation>
    <scope>NUCLEOTIDE SEQUENCE</scope>
    <source>
        <strain evidence="4">CMC78</strain>
    </source>
</reference>
<keyword evidence="2" id="KW-0812">Transmembrane</keyword>
<dbReference type="RefSeq" id="WP_030080390.1">
    <property type="nucleotide sequence ID" value="NZ_AP035884.1"/>
</dbReference>
<evidence type="ECO:0000313" key="4">
    <source>
        <dbReference type="EMBL" id="BFP53215.1"/>
    </source>
</evidence>
<feature type="transmembrane region" description="Helical" evidence="2">
    <location>
        <begin position="142"/>
        <end position="166"/>
    </location>
</feature>
<keyword evidence="2" id="KW-0472">Membrane</keyword>
<feature type="transmembrane region" description="Helical" evidence="2">
    <location>
        <begin position="178"/>
        <end position="196"/>
    </location>
</feature>
<feature type="transmembrane region" description="Helical" evidence="2">
    <location>
        <begin position="57"/>
        <end position="81"/>
    </location>
</feature>
<protein>
    <submittedName>
        <fullName evidence="4">Acyltransferase</fullName>
    </submittedName>
</protein>
<keyword evidence="4" id="KW-0808">Transferase</keyword>
<gene>
    <name evidence="4" type="ORF">SCMC78_30220</name>
</gene>
<name>A0AB33KNJ0_9ACTN</name>
<dbReference type="GO" id="GO:0016747">
    <property type="term" value="F:acyltransferase activity, transferring groups other than amino-acyl groups"/>
    <property type="evidence" value="ECO:0007669"/>
    <property type="project" value="InterPro"/>
</dbReference>
<keyword evidence="2" id="KW-1133">Transmembrane helix</keyword>
<feature type="region of interest" description="Disordered" evidence="1">
    <location>
        <begin position="376"/>
        <end position="397"/>
    </location>
</feature>
<dbReference type="EMBL" id="AP035884">
    <property type="protein sequence ID" value="BFP53215.1"/>
    <property type="molecule type" value="Genomic_DNA"/>
</dbReference>
<accession>A0AB33KNJ0</accession>
<dbReference type="GO" id="GO:0009103">
    <property type="term" value="P:lipopolysaccharide biosynthetic process"/>
    <property type="evidence" value="ECO:0007669"/>
    <property type="project" value="TreeGrafter"/>
</dbReference>
<feature type="transmembrane region" description="Helical" evidence="2">
    <location>
        <begin position="216"/>
        <end position="240"/>
    </location>
</feature>
<sequence>MSASLAGGSGPPATRRPSRLPTLTGMRFVASLMVFVCHAFTYGVFTDKELEQNLITYVAKLGFVGVGFFFVLSGFVLTWSARDSGRPLTFWRRRAAKIFPNHLVTWAIGLLLMVWLGGYAATVSNTVPSFFLVQAWFPSEEIFFGTNGPSWSLAAELLFYLSFPWLVRWIRAIPARRLWLCAGLLVAATVVVALASQLLPTDPDMPYYPISWYQYWFVYCLPATRMLEFALGIVMARIVMTGRWIPLGLGPALLTLIPGYALTVWLPDAYGIVAPTVLPLALIVAAGAAADAEGRPSIFRNRTAVFFGEISFAFYMVHMLVMWYGPMGRVPGRTWDTWPAIGMIVLDFALTVLAAWILYRLVEVPAVRRFSNARTKKGLPPPAAPADETPLTAPAGR</sequence>
<dbReference type="KEGG" id="stcm:SCMC78_30220"/>
<dbReference type="Pfam" id="PF01757">
    <property type="entry name" value="Acyl_transf_3"/>
    <property type="match status" value="1"/>
</dbReference>
<organism evidence="4">
    <name type="scientific">Streptomyces sp. CMC78</name>
    <dbReference type="NCBI Taxonomy" id="3231512"/>
    <lineage>
        <taxon>Bacteria</taxon>
        <taxon>Bacillati</taxon>
        <taxon>Actinomycetota</taxon>
        <taxon>Actinomycetes</taxon>
        <taxon>Kitasatosporales</taxon>
        <taxon>Streptomycetaceae</taxon>
        <taxon>Streptomyces</taxon>
    </lineage>
</organism>
<keyword evidence="4" id="KW-0012">Acyltransferase</keyword>
<evidence type="ECO:0000259" key="3">
    <source>
        <dbReference type="Pfam" id="PF01757"/>
    </source>
</evidence>
<feature type="transmembrane region" description="Helical" evidence="2">
    <location>
        <begin position="102"/>
        <end position="122"/>
    </location>
</feature>
<dbReference type="InterPro" id="IPR002656">
    <property type="entry name" value="Acyl_transf_3_dom"/>
</dbReference>
<dbReference type="GO" id="GO:0016020">
    <property type="term" value="C:membrane"/>
    <property type="evidence" value="ECO:0007669"/>
    <property type="project" value="TreeGrafter"/>
</dbReference>
<evidence type="ECO:0000256" key="2">
    <source>
        <dbReference type="SAM" id="Phobius"/>
    </source>
</evidence>
<feature type="transmembrane region" description="Helical" evidence="2">
    <location>
        <begin position="304"/>
        <end position="325"/>
    </location>
</feature>